<sequence length="213" mass="23275">MATRLTAIKIGVDQIRQMADNLGRLNAEGFTDVAVTVLNETIDRAYEMARERITVGINLTDDYLRRRMNVDHATAGKPEAAITASGSRALMTRLATYDAQMVIVPRKTNRASRSKGLLKIPAGGRQGGVNVTVVKGSAKTLQSGFLLNLRAGAAAGEKVGVFRREGGKLKHLYGPSVYQLFAYQAPRISDEVADDLQDTFLRRVDEQVERILG</sequence>
<comment type="caution">
    <text evidence="1">The sequence shown here is derived from an EMBL/GenBank/DDBJ whole genome shotgun (WGS) entry which is preliminary data.</text>
</comment>
<proteinExistence type="predicted"/>
<gene>
    <name evidence="1" type="ORF">SGN30_22690</name>
</gene>
<protein>
    <submittedName>
        <fullName evidence="1">Phage tail protein</fullName>
    </submittedName>
</protein>
<organism evidence="1 2">
    <name type="scientific">Delftia acidovorans</name>
    <name type="common">Pseudomonas acidovorans</name>
    <name type="synonym">Comamonas acidovorans</name>
    <dbReference type="NCBI Taxonomy" id="80866"/>
    <lineage>
        <taxon>Bacteria</taxon>
        <taxon>Pseudomonadati</taxon>
        <taxon>Pseudomonadota</taxon>
        <taxon>Betaproteobacteria</taxon>
        <taxon>Burkholderiales</taxon>
        <taxon>Comamonadaceae</taxon>
        <taxon>Delftia</taxon>
    </lineage>
</organism>
<name>A0AAJ2VET3_DELAC</name>
<dbReference type="Pfam" id="PF06763">
    <property type="entry name" value="Minor_tail_Z"/>
    <property type="match status" value="1"/>
</dbReference>
<dbReference type="InterPro" id="IPR010633">
    <property type="entry name" value="Phage_lambda_GpZ"/>
</dbReference>
<dbReference type="RefSeq" id="WP_319075646.1">
    <property type="nucleotide sequence ID" value="NZ_JAWWMZ010000010.1"/>
</dbReference>
<reference evidence="1" key="1">
    <citation type="submission" date="2023-11" db="EMBL/GenBank/DDBJ databases">
        <title>Identification and selenium tolerance of Delftia acidovorans R3-25.</title>
        <authorList>
            <person name="Zhang S."/>
            <person name="Liu Y."/>
            <person name="Guo Y."/>
        </authorList>
    </citation>
    <scope>NUCLEOTIDE SEQUENCE</scope>
    <source>
        <strain evidence="1">R3-25</strain>
    </source>
</reference>
<dbReference type="EMBL" id="JAWWMZ010000010">
    <property type="protein sequence ID" value="MDX4956232.1"/>
    <property type="molecule type" value="Genomic_DNA"/>
</dbReference>
<accession>A0AAJ2VET3</accession>
<dbReference type="AlphaFoldDB" id="A0AAJ2VET3"/>
<evidence type="ECO:0000313" key="1">
    <source>
        <dbReference type="EMBL" id="MDX4956232.1"/>
    </source>
</evidence>
<dbReference type="Proteomes" id="UP001287445">
    <property type="component" value="Unassembled WGS sequence"/>
</dbReference>
<evidence type="ECO:0000313" key="2">
    <source>
        <dbReference type="Proteomes" id="UP001287445"/>
    </source>
</evidence>